<evidence type="ECO:0000259" key="5">
    <source>
        <dbReference type="SMART" id="SM01005"/>
    </source>
</evidence>
<dbReference type="PANTHER" id="PTHR30511:SF0">
    <property type="entry name" value="ALANINE RACEMASE, CATABOLIC-RELATED"/>
    <property type="match status" value="1"/>
</dbReference>
<keyword evidence="3 4" id="KW-0413">Isomerase</keyword>
<dbReference type="PRINTS" id="PR00992">
    <property type="entry name" value="ALARACEMASE"/>
</dbReference>
<name>A0ABV8AWV4_9BACI</name>
<feature type="binding site" evidence="4">
    <location>
        <position position="137"/>
    </location>
    <ligand>
        <name>substrate</name>
    </ligand>
</feature>
<keyword evidence="2 4" id="KW-0663">Pyridoxal phosphate</keyword>
<dbReference type="RefSeq" id="WP_377911986.1">
    <property type="nucleotide sequence ID" value="NZ_JBHRZT010000017.1"/>
</dbReference>
<dbReference type="NCBIfam" id="TIGR00492">
    <property type="entry name" value="alr"/>
    <property type="match status" value="1"/>
</dbReference>
<dbReference type="Proteomes" id="UP001595752">
    <property type="component" value="Unassembled WGS sequence"/>
</dbReference>
<evidence type="ECO:0000313" key="7">
    <source>
        <dbReference type="Proteomes" id="UP001595752"/>
    </source>
</evidence>
<evidence type="ECO:0000256" key="4">
    <source>
        <dbReference type="HAMAP-Rule" id="MF_01201"/>
    </source>
</evidence>
<dbReference type="InterPro" id="IPR001608">
    <property type="entry name" value="Ala_racemase_N"/>
</dbReference>
<accession>A0ABV8AWV4</accession>
<feature type="modified residue" description="N6-(pyridoxal phosphate)lysine" evidence="4">
    <location>
        <position position="39"/>
    </location>
</feature>
<comment type="cofactor">
    <cofactor evidence="1 4">
        <name>pyridoxal 5'-phosphate</name>
        <dbReference type="ChEBI" id="CHEBI:597326"/>
    </cofactor>
</comment>
<dbReference type="InterPro" id="IPR011079">
    <property type="entry name" value="Ala_racemase_C"/>
</dbReference>
<gene>
    <name evidence="6" type="primary">alr</name>
    <name evidence="6" type="ORF">ACFOU2_02790</name>
</gene>
<keyword evidence="7" id="KW-1185">Reference proteome</keyword>
<dbReference type="Gene3D" id="3.20.20.10">
    <property type="entry name" value="Alanine racemase"/>
    <property type="match status" value="1"/>
</dbReference>
<evidence type="ECO:0000256" key="3">
    <source>
        <dbReference type="ARBA" id="ARBA00023235"/>
    </source>
</evidence>
<organism evidence="6 7">
    <name type="scientific">Bacillus songklensis</name>
    <dbReference type="NCBI Taxonomy" id="1069116"/>
    <lineage>
        <taxon>Bacteria</taxon>
        <taxon>Bacillati</taxon>
        <taxon>Bacillota</taxon>
        <taxon>Bacilli</taxon>
        <taxon>Bacillales</taxon>
        <taxon>Bacillaceae</taxon>
        <taxon>Bacillus</taxon>
    </lineage>
</organism>
<comment type="caution">
    <text evidence="6">The sequence shown here is derived from an EMBL/GenBank/DDBJ whole genome shotgun (WGS) entry which is preliminary data.</text>
</comment>
<comment type="pathway">
    <text evidence="4">Amino-acid biosynthesis; D-alanine biosynthesis; D-alanine from L-alanine: step 1/1.</text>
</comment>
<protein>
    <recommendedName>
        <fullName evidence="4">Alanine racemase</fullName>
        <ecNumber evidence="4">5.1.1.1</ecNumber>
    </recommendedName>
</protein>
<dbReference type="Pfam" id="PF00842">
    <property type="entry name" value="Ala_racemase_C"/>
    <property type="match status" value="1"/>
</dbReference>
<reference evidence="7" key="1">
    <citation type="journal article" date="2019" name="Int. J. Syst. Evol. Microbiol.">
        <title>The Global Catalogue of Microorganisms (GCM) 10K type strain sequencing project: providing services to taxonomists for standard genome sequencing and annotation.</title>
        <authorList>
            <consortium name="The Broad Institute Genomics Platform"/>
            <consortium name="The Broad Institute Genome Sequencing Center for Infectious Disease"/>
            <person name="Wu L."/>
            <person name="Ma J."/>
        </authorList>
    </citation>
    <scope>NUCLEOTIDE SEQUENCE [LARGE SCALE GENOMIC DNA]</scope>
    <source>
        <strain evidence="7">CCUG 61889</strain>
    </source>
</reference>
<feature type="domain" description="Alanine racemase C-terminal" evidence="5">
    <location>
        <begin position="248"/>
        <end position="373"/>
    </location>
</feature>
<dbReference type="PANTHER" id="PTHR30511">
    <property type="entry name" value="ALANINE RACEMASE"/>
    <property type="match status" value="1"/>
</dbReference>
<proteinExistence type="inferred from homology"/>
<dbReference type="Gene3D" id="2.40.37.10">
    <property type="entry name" value="Lyase, Ornithine Decarboxylase, Chain A, domain 1"/>
    <property type="match status" value="1"/>
</dbReference>
<dbReference type="EMBL" id="JBHRZT010000017">
    <property type="protein sequence ID" value="MFC3882473.1"/>
    <property type="molecule type" value="Genomic_DNA"/>
</dbReference>
<feature type="active site" description="Proton acceptor; specific for D-alanine" evidence="4">
    <location>
        <position position="39"/>
    </location>
</feature>
<dbReference type="EC" id="5.1.1.1" evidence="4"/>
<evidence type="ECO:0000256" key="2">
    <source>
        <dbReference type="ARBA" id="ARBA00022898"/>
    </source>
</evidence>
<comment type="catalytic activity">
    <reaction evidence="4">
        <text>L-alanine = D-alanine</text>
        <dbReference type="Rhea" id="RHEA:20249"/>
        <dbReference type="ChEBI" id="CHEBI:57416"/>
        <dbReference type="ChEBI" id="CHEBI:57972"/>
        <dbReference type="EC" id="5.1.1.1"/>
    </reaction>
</comment>
<evidence type="ECO:0000313" key="6">
    <source>
        <dbReference type="EMBL" id="MFC3882473.1"/>
    </source>
</evidence>
<dbReference type="SUPFAM" id="SSF50621">
    <property type="entry name" value="Alanine racemase C-terminal domain-like"/>
    <property type="match status" value="1"/>
</dbReference>
<dbReference type="InterPro" id="IPR000821">
    <property type="entry name" value="Ala_racemase"/>
</dbReference>
<dbReference type="InterPro" id="IPR009006">
    <property type="entry name" value="Ala_racemase/Decarboxylase_C"/>
</dbReference>
<dbReference type="PROSITE" id="PS00395">
    <property type="entry name" value="ALANINE_RACEMASE"/>
    <property type="match status" value="1"/>
</dbReference>
<dbReference type="HAMAP" id="MF_01201">
    <property type="entry name" value="Ala_racemase"/>
    <property type="match status" value="1"/>
</dbReference>
<dbReference type="CDD" id="cd00430">
    <property type="entry name" value="PLPDE_III_AR"/>
    <property type="match status" value="1"/>
</dbReference>
<comment type="function">
    <text evidence="4">Catalyzes the interconversion of L-alanine and D-alanine. May also act on other amino acids.</text>
</comment>
<dbReference type="SUPFAM" id="SSF51419">
    <property type="entry name" value="PLP-binding barrel"/>
    <property type="match status" value="1"/>
</dbReference>
<feature type="binding site" evidence="4">
    <location>
        <position position="316"/>
    </location>
    <ligand>
        <name>substrate</name>
    </ligand>
</feature>
<evidence type="ECO:0000256" key="1">
    <source>
        <dbReference type="ARBA" id="ARBA00001933"/>
    </source>
</evidence>
<sequence>MDAVYRDTWTEINLDYIAENIRSIKGILPQNQHLIAVVKANAYGHGDEQVARVAVEEGADMLAVAFLDEAIALREKGIQQPALVLGAVSPMHIEAASCHNIRFTMYSVEWLREAVKQCANLQTPFYVHLKVDTGMGRLGIRSKRELEEILQLLQNNPNIVLEGVFTHFATADELNSEKYNVQYESFKETVTYLAERGVCPPYIHCANSAALLRFPHETFNTVRLGIAMYGLSPSMEMKKVLPVTLKEAFSLHSRLVHVKRVHKGDTISYGATYQAEGDEWIGTVPIGYADGWIRRMQNFQVLVDGHFVPIVGRVCMDQLMVKLPKKYPIGEKVTLIGEQAGKQISIDDVAGHLQTINYEIPCMISYRVPRLFIRHGQQWGRTNYLLS</sequence>
<dbReference type="InterPro" id="IPR029066">
    <property type="entry name" value="PLP-binding_barrel"/>
</dbReference>
<dbReference type="SMART" id="SM01005">
    <property type="entry name" value="Ala_racemase_C"/>
    <property type="match status" value="1"/>
</dbReference>
<dbReference type="GO" id="GO:0008784">
    <property type="term" value="F:alanine racemase activity"/>
    <property type="evidence" value="ECO:0007669"/>
    <property type="project" value="UniProtKB-EC"/>
</dbReference>
<comment type="similarity">
    <text evidence="4">Belongs to the alanine racemase family.</text>
</comment>
<dbReference type="InterPro" id="IPR020622">
    <property type="entry name" value="Ala_racemase_pyridoxalP-BS"/>
</dbReference>
<dbReference type="Pfam" id="PF01168">
    <property type="entry name" value="Ala_racemase_N"/>
    <property type="match status" value="1"/>
</dbReference>
<feature type="active site" description="Proton acceptor; specific for L-alanine" evidence="4">
    <location>
        <position position="269"/>
    </location>
</feature>